<evidence type="ECO:0000313" key="2">
    <source>
        <dbReference type="Proteomes" id="UP001229952"/>
    </source>
</evidence>
<evidence type="ECO:0000313" key="1">
    <source>
        <dbReference type="EMBL" id="WLQ38742.1"/>
    </source>
</evidence>
<protein>
    <recommendedName>
        <fullName evidence="3">YrdC-like domain-containing protein</fullName>
    </recommendedName>
</protein>
<dbReference type="Gene3D" id="3.90.870.10">
    <property type="entry name" value="DHBP synthase"/>
    <property type="match status" value="1"/>
</dbReference>
<dbReference type="SUPFAM" id="SSF55821">
    <property type="entry name" value="YrdC/RibB"/>
    <property type="match status" value="1"/>
</dbReference>
<keyword evidence="2" id="KW-1185">Reference proteome</keyword>
<sequence>MTAPDGGSIAAVRAALSRGQAVVLPNPAPLTYVVAATAPHAVNRAKSRPADQPVALWSHHAHTTGLVLQALDLAPHPAEVARRLLTDEQVTLLAPLRLDHSPPPWLKPATHEGWTLLFGARWSPLLSVLNEHPVLYVSSANRTGRLPAATAADAYAMFPGRVPVLDPDMLPGTLPDTLGSPPRAATTTIRLHPDGRMELHRSGAQDQAYSPPTAYLDHLRASHWPGPTA</sequence>
<proteinExistence type="predicted"/>
<reference evidence="1 2" key="1">
    <citation type="submission" date="2023-03" db="EMBL/GenBank/DDBJ databases">
        <title>Isolation and description of six Streptomyces strains from soil environments, able to metabolize different microbial glucans.</title>
        <authorList>
            <person name="Widen T."/>
            <person name="Larsbrink J."/>
        </authorList>
    </citation>
    <scope>NUCLEOTIDE SEQUENCE [LARGE SCALE GENOMIC DNA]</scope>
    <source>
        <strain evidence="1 2">Mut2</strain>
    </source>
</reference>
<dbReference type="Proteomes" id="UP001229952">
    <property type="component" value="Chromosome"/>
</dbReference>
<name>A0ABY9HXP5_9ACTN</name>
<accession>A0ABY9HXP5</accession>
<dbReference type="InterPro" id="IPR017945">
    <property type="entry name" value="DHBP_synth_RibB-like_a/b_dom"/>
</dbReference>
<gene>
    <name evidence="1" type="ORF">P8A22_00945</name>
</gene>
<evidence type="ECO:0008006" key="3">
    <source>
        <dbReference type="Google" id="ProtNLM"/>
    </source>
</evidence>
<dbReference type="RefSeq" id="WP_306085431.1">
    <property type="nucleotide sequence ID" value="NZ_CP120992.1"/>
</dbReference>
<dbReference type="EMBL" id="CP120992">
    <property type="protein sequence ID" value="WLQ38742.1"/>
    <property type="molecule type" value="Genomic_DNA"/>
</dbReference>
<organism evidence="1 2">
    <name type="scientific">Streptomyces laculatispora</name>
    <dbReference type="NCBI Taxonomy" id="887464"/>
    <lineage>
        <taxon>Bacteria</taxon>
        <taxon>Bacillati</taxon>
        <taxon>Actinomycetota</taxon>
        <taxon>Actinomycetes</taxon>
        <taxon>Kitasatosporales</taxon>
        <taxon>Streptomycetaceae</taxon>
        <taxon>Streptomyces</taxon>
    </lineage>
</organism>